<protein>
    <recommendedName>
        <fullName evidence="9">Histone deacetylase interacting domain-containing protein</fullName>
    </recommendedName>
</protein>
<evidence type="ECO:0000256" key="3">
    <source>
        <dbReference type="ARBA" id="ARBA00022737"/>
    </source>
</evidence>
<feature type="region of interest" description="Disordered" evidence="8">
    <location>
        <begin position="702"/>
        <end position="748"/>
    </location>
</feature>
<keyword evidence="6 7" id="KW-0539">Nucleus</keyword>
<keyword evidence="3" id="KW-0677">Repeat</keyword>
<comment type="caution">
    <text evidence="10">The sequence shown here is derived from an EMBL/GenBank/DDBJ whole genome shotgun (WGS) entry which is preliminary data.</text>
</comment>
<evidence type="ECO:0000256" key="2">
    <source>
        <dbReference type="ARBA" id="ARBA00022491"/>
    </source>
</evidence>
<keyword evidence="4" id="KW-0805">Transcription regulation</keyword>
<proteinExistence type="predicted"/>
<feature type="compositionally biased region" description="Low complexity" evidence="8">
    <location>
        <begin position="206"/>
        <end position="220"/>
    </location>
</feature>
<feature type="compositionally biased region" description="Pro residues" evidence="8">
    <location>
        <begin position="238"/>
        <end position="259"/>
    </location>
</feature>
<evidence type="ECO:0000313" key="10">
    <source>
        <dbReference type="EMBL" id="KAJ1720798.1"/>
    </source>
</evidence>
<keyword evidence="2" id="KW-0678">Repressor</keyword>
<evidence type="ECO:0000256" key="1">
    <source>
        <dbReference type="ARBA" id="ARBA00004123"/>
    </source>
</evidence>
<keyword evidence="11" id="KW-1185">Reference proteome</keyword>
<evidence type="ECO:0000256" key="4">
    <source>
        <dbReference type="ARBA" id="ARBA00023015"/>
    </source>
</evidence>
<evidence type="ECO:0000256" key="8">
    <source>
        <dbReference type="SAM" id="MobiDB-lite"/>
    </source>
</evidence>
<dbReference type="FunFam" id="1.20.1160.11:FF:000001">
    <property type="entry name" value="Paired amphipathic helix protein Sin3"/>
    <property type="match status" value="1"/>
</dbReference>
<evidence type="ECO:0000256" key="7">
    <source>
        <dbReference type="PROSITE-ProRule" id="PRU00810"/>
    </source>
</evidence>
<feature type="compositionally biased region" description="Polar residues" evidence="8">
    <location>
        <begin position="493"/>
        <end position="504"/>
    </location>
</feature>
<feature type="compositionally biased region" description="Low complexity" evidence="8">
    <location>
        <begin position="702"/>
        <end position="718"/>
    </location>
</feature>
<dbReference type="SUPFAM" id="SSF47762">
    <property type="entry name" value="PAH2 domain"/>
    <property type="match status" value="3"/>
</dbReference>
<feature type="region of interest" description="Disordered" evidence="8">
    <location>
        <begin position="1280"/>
        <end position="1333"/>
    </location>
</feature>
<dbReference type="GO" id="GO:0000122">
    <property type="term" value="P:negative regulation of transcription by RNA polymerase II"/>
    <property type="evidence" value="ECO:0007669"/>
    <property type="project" value="TreeGrafter"/>
</dbReference>
<feature type="compositionally biased region" description="Polar residues" evidence="8">
    <location>
        <begin position="616"/>
        <end position="629"/>
    </location>
</feature>
<feature type="compositionally biased region" description="Basic and acidic residues" evidence="8">
    <location>
        <begin position="1290"/>
        <end position="1306"/>
    </location>
</feature>
<feature type="compositionally biased region" description="Polar residues" evidence="8">
    <location>
        <begin position="140"/>
        <end position="182"/>
    </location>
</feature>
<feature type="compositionally biased region" description="Polar residues" evidence="8">
    <location>
        <begin position="50"/>
        <end position="73"/>
    </location>
</feature>
<feature type="compositionally biased region" description="Acidic residues" evidence="8">
    <location>
        <begin position="1382"/>
        <end position="1391"/>
    </location>
</feature>
<feature type="region of interest" description="Disordered" evidence="8">
    <location>
        <begin position="1"/>
        <end position="272"/>
    </location>
</feature>
<feature type="compositionally biased region" description="Low complexity" evidence="8">
    <location>
        <begin position="1323"/>
        <end position="1333"/>
    </location>
</feature>
<dbReference type="Proteomes" id="UP001149813">
    <property type="component" value="Unassembled WGS sequence"/>
</dbReference>
<feature type="compositionally biased region" description="Polar residues" evidence="8">
    <location>
        <begin position="81"/>
        <end position="96"/>
    </location>
</feature>
<dbReference type="GO" id="GO:0033698">
    <property type="term" value="C:Rpd3L complex"/>
    <property type="evidence" value="ECO:0007669"/>
    <property type="project" value="UniProtKB-ARBA"/>
</dbReference>
<dbReference type="PANTHER" id="PTHR12346">
    <property type="entry name" value="SIN3B-RELATED"/>
    <property type="match status" value="1"/>
</dbReference>
<feature type="region of interest" description="Disordered" evidence="8">
    <location>
        <begin position="1348"/>
        <end position="1420"/>
    </location>
</feature>
<dbReference type="GO" id="GO:0010628">
    <property type="term" value="P:positive regulation of gene expression"/>
    <property type="evidence" value="ECO:0007669"/>
    <property type="project" value="UniProtKB-ARBA"/>
</dbReference>
<dbReference type="Pfam" id="PF08295">
    <property type="entry name" value="Sin3_corepress"/>
    <property type="match status" value="1"/>
</dbReference>
<evidence type="ECO:0000256" key="6">
    <source>
        <dbReference type="ARBA" id="ARBA00023242"/>
    </source>
</evidence>
<dbReference type="OrthoDB" id="10265969at2759"/>
<name>A0A9W7XY47_9FUNG</name>
<feature type="compositionally biased region" description="Polar residues" evidence="8">
    <location>
        <begin position="103"/>
        <end position="117"/>
    </location>
</feature>
<dbReference type="InterPro" id="IPR013194">
    <property type="entry name" value="HDAC_interact_dom"/>
</dbReference>
<feature type="compositionally biased region" description="Low complexity" evidence="8">
    <location>
        <begin position="860"/>
        <end position="877"/>
    </location>
</feature>
<dbReference type="InterPro" id="IPR039774">
    <property type="entry name" value="Sin3-like"/>
</dbReference>
<evidence type="ECO:0000259" key="9">
    <source>
        <dbReference type="SMART" id="SM00761"/>
    </source>
</evidence>
<reference evidence="10" key="1">
    <citation type="submission" date="2022-07" db="EMBL/GenBank/DDBJ databases">
        <title>Phylogenomic reconstructions and comparative analyses of Kickxellomycotina fungi.</title>
        <authorList>
            <person name="Reynolds N.K."/>
            <person name="Stajich J.E."/>
            <person name="Barry K."/>
            <person name="Grigoriev I.V."/>
            <person name="Crous P."/>
            <person name="Smith M.E."/>
        </authorList>
    </citation>
    <scope>NUCLEOTIDE SEQUENCE</scope>
    <source>
        <strain evidence="10">NBRC 32514</strain>
    </source>
</reference>
<feature type="region of interest" description="Disordered" evidence="8">
    <location>
        <begin position="468"/>
        <end position="565"/>
    </location>
</feature>
<evidence type="ECO:0000313" key="11">
    <source>
        <dbReference type="Proteomes" id="UP001149813"/>
    </source>
</evidence>
<feature type="domain" description="Histone deacetylase interacting" evidence="9">
    <location>
        <begin position="992"/>
        <end position="1093"/>
    </location>
</feature>
<feature type="compositionally biased region" description="Basic and acidic residues" evidence="8">
    <location>
        <begin position="1355"/>
        <end position="1365"/>
    </location>
</feature>
<dbReference type="Pfam" id="PF16879">
    <property type="entry name" value="Sin3a_C"/>
    <property type="match status" value="1"/>
</dbReference>
<dbReference type="PANTHER" id="PTHR12346:SF0">
    <property type="entry name" value="SIN3A, ISOFORM G"/>
    <property type="match status" value="1"/>
</dbReference>
<feature type="region of interest" description="Disordered" evidence="8">
    <location>
        <begin position="600"/>
        <end position="630"/>
    </location>
</feature>
<dbReference type="InterPro" id="IPR003822">
    <property type="entry name" value="PAH"/>
</dbReference>
<dbReference type="GO" id="GO:0003714">
    <property type="term" value="F:transcription corepressor activity"/>
    <property type="evidence" value="ECO:0007669"/>
    <property type="project" value="InterPro"/>
</dbReference>
<organism evidence="10 11">
    <name type="scientific">Coemansia erecta</name>
    <dbReference type="NCBI Taxonomy" id="147472"/>
    <lineage>
        <taxon>Eukaryota</taxon>
        <taxon>Fungi</taxon>
        <taxon>Fungi incertae sedis</taxon>
        <taxon>Zoopagomycota</taxon>
        <taxon>Kickxellomycotina</taxon>
        <taxon>Kickxellomycetes</taxon>
        <taxon>Kickxellales</taxon>
        <taxon>Kickxellaceae</taxon>
        <taxon>Coemansia</taxon>
    </lineage>
</organism>
<keyword evidence="5" id="KW-0804">Transcription</keyword>
<evidence type="ECO:0000256" key="5">
    <source>
        <dbReference type="ARBA" id="ARBA00023163"/>
    </source>
</evidence>
<dbReference type="Gene3D" id="1.20.1160.11">
    <property type="entry name" value="Paired amphipathic helix"/>
    <property type="match status" value="3"/>
</dbReference>
<dbReference type="PROSITE" id="PS51477">
    <property type="entry name" value="PAH"/>
    <property type="match status" value="3"/>
</dbReference>
<dbReference type="InterPro" id="IPR031693">
    <property type="entry name" value="Sin3_C"/>
</dbReference>
<comment type="subcellular location">
    <subcellularLocation>
        <location evidence="1 7">Nucleus</location>
    </subcellularLocation>
</comment>
<dbReference type="EMBL" id="JANBOJ010000224">
    <property type="protein sequence ID" value="KAJ1720798.1"/>
    <property type="molecule type" value="Genomic_DNA"/>
</dbReference>
<gene>
    <name evidence="10" type="ORF">LPJ53_004608</name>
</gene>
<dbReference type="FunFam" id="1.20.1160.11:FF:000003">
    <property type="entry name" value="Paired amphipathic helix SIN3-like protein"/>
    <property type="match status" value="1"/>
</dbReference>
<dbReference type="Pfam" id="PF02671">
    <property type="entry name" value="PAH"/>
    <property type="match status" value="3"/>
</dbReference>
<dbReference type="SMART" id="SM00761">
    <property type="entry name" value="HDAC_interact"/>
    <property type="match status" value="1"/>
</dbReference>
<feature type="region of interest" description="Disordered" evidence="8">
    <location>
        <begin position="803"/>
        <end position="877"/>
    </location>
</feature>
<accession>A0A9W7XY47</accession>
<dbReference type="FunFam" id="1.20.1160.11:FF:000002">
    <property type="entry name" value="Paired amphipathic helix protein SIN3"/>
    <property type="match status" value="1"/>
</dbReference>
<sequence>MENNDSRAWPKAPAPGSAAQRGNQPQPPAIGSGPASATAQPPHRFPGGPSANQLPPIQSPVSPKTDGSGSASGNRAYAHSISHSSPQSATGIQSAPHSARPGSYTNTPISAHSQTGFGAQGVSPGTGPLSNGPLPVSAPSGGQSATLPSITSPYVRSPTFANNVQTSAIPPINSAIQQQQHRQLPHPASSPLHGPTGSVGISHEMSPAASTAYPASSHTPVSRVNPPATMSSPGARAAPPPQPMQSPHPPHTSSVPPPKHMQSPRVQRTTSAQNVSALPNIAQSSPRPMVSASSTGASAVSVAAPHPNNAYAGVPSRAPGASVSVPTARPAAQLSSAAGAAPVATQPAAASAGGAAAITSSNGAPPSQQVAAGQAPAQAPAQAGAADGGARTLNVSDALSYLDMVKAQFQDRPEVYNQFLEIMKEFKSHAIDTPGVIERVSRLFYGSPSLIQGFNTFLPPGYRIECSDDPSEGVRVTTPSGSVIPDMHRRSGSAGTLQPQSPLTASALAQSASRAQQQQHQAYGLKDQFGVRRTGSSTSAVNGGGPHAHHMQSPPPSQTPLSAGSASAGAAAAAMVSGGVGHLASGPGVGMQGGAYSSTGAAGIQSGQMGVRSPSAMGSPTASTGQRSRQVPLEFNHAINYVNKIKMRFAAEPDRYKEFLEILQTYQKESRPIQEVYAQVQVLFASAPDLLDEFKQFLPDTSESANSGNAGSPGAGFARSSSSVAQGQLPPGASVSHGDSVAGRLPPVGNFTPVGTSNHIPDVYATAPVSAGSASGSVMGGSGSANIAVASGSLSAVATSFDGKGLAATPSGSRKRKGGPPGNAQAPGVPGSSKRRGKAARSDGLLGDAQMQAGPSGYGQQISPAAAPQQPVNPASATRDEMAFFERVKRFIGQPSAYNEFLKLLNLYNQQVLDPKTLVERAESFIGDDQELFGWFKQFVGFDEQQQAMDDSRSGDEAIIESILGPEPSAYMSPEEVSKMLRPTPPKVALSQCKPYGPSYRLLPDSSAQSKCSGRDAMCYEVLNDRWASHPTWASEDTDFVHHKKNIYEEAMFRSEEDRHEMDIEIDTNLSVIRQLTPIAQQIEQMDPEKQMQLTLPESFWGMSEALPRRALRKVYDSNRALEIIKAMHTHPAVAIPIVLKRLKQKDEEWRRQRRHFAQIWRETDSKNYYRALDHQGLTFKSADRKTISPKHLITEIETRRREQQNTTEDGGMRSQSRKVALALRHRYQLEYQFTEPTVIADVINAILAHVGRQNSQFAPSEKEMMEKFFHELFGSLLGIENPLPQSPSTDERESVSPNTDAEKTDVAALANAESEPTDKPSSDSPADATSAAAAAVNGVKALSLGPAVNGTAHSTDKPDEKDNTDAVADESASKSSPMDVEQPDESAAAEDADKSTKPAPAPEETVGSPSKPPTPGLISSRSWIQINSSKRDASAAPTLGSTGKSVSRAFYTNSNYYVFLRLFQILYERFNRLRELGPECQEIARQAQQAQSVAAKLGMRAQTDILKDFNLENTDYYAIFLELVDQFLQGQLEANNFDESMRVLFGINAYRILTVDKVVQAISKSIQHIISDSRCIDILELFTTLPAVHEQSPLRSHIAYRMKVEALVGADEHVFRIDYIYESQTMAIQLLRREDITLDEAVTEEERWAYYVDSYVLFEPTEGVGRPAQSRPRPYLSRHLHPDECDYAISSRSNLEIKIAVNTYKLCFLTGTEDIYANHTRRAHLRDAAAKGVYDDQWSVRARRWQDLIAQEHQEDQEQDGDSAQLTEWWK</sequence>
<feature type="region of interest" description="Disordered" evidence="8">
    <location>
        <begin position="356"/>
        <end position="388"/>
    </location>
</feature>
<dbReference type="InterPro" id="IPR036600">
    <property type="entry name" value="PAH_sf"/>
</dbReference>
<feature type="compositionally biased region" description="Low complexity" evidence="8">
    <location>
        <begin position="505"/>
        <end position="522"/>
    </location>
</feature>